<comment type="caution">
    <text evidence="2">The sequence shown here is derived from an EMBL/GenBank/DDBJ whole genome shotgun (WGS) entry which is preliminary data.</text>
</comment>
<gene>
    <name evidence="2" type="ORF">GCM10023205_78720</name>
</gene>
<protein>
    <recommendedName>
        <fullName evidence="1">UGSC-like domain-containing protein</fullName>
    </recommendedName>
</protein>
<sequence length="186" mass="20338">MGSTSAPRRLRVRLPVARPPLDVGAPSFTVDGPLRGRTVGLRHEGSWRSWMLIVDAWQRYLLDDGARPDILVAKGRVGDEGKRTRKDVDKWANRVDCGVSGLGTCGSCTSNSVSDAVALEKLRRPAVVAVCEEFETHARNMASFLGHPSLKILVLPYPLEGRPTDELAGIAAEYYPKFVELLGATR</sequence>
<organism evidence="2 3">
    <name type="scientific">Yinghuangia aomiensis</name>
    <dbReference type="NCBI Taxonomy" id="676205"/>
    <lineage>
        <taxon>Bacteria</taxon>
        <taxon>Bacillati</taxon>
        <taxon>Actinomycetota</taxon>
        <taxon>Actinomycetes</taxon>
        <taxon>Kitasatosporales</taxon>
        <taxon>Streptomycetaceae</taxon>
        <taxon>Yinghuangia</taxon>
    </lineage>
</organism>
<dbReference type="RefSeq" id="WP_345680683.1">
    <property type="nucleotide sequence ID" value="NZ_BAABHS010000051.1"/>
</dbReference>
<dbReference type="InterPro" id="IPR057767">
    <property type="entry name" value="UGSC-like_dom"/>
</dbReference>
<evidence type="ECO:0000313" key="2">
    <source>
        <dbReference type="EMBL" id="GAA4994225.1"/>
    </source>
</evidence>
<proteinExistence type="predicted"/>
<accession>A0ABP9ICX7</accession>
<dbReference type="EMBL" id="BAABHS010000051">
    <property type="protein sequence ID" value="GAA4994225.1"/>
    <property type="molecule type" value="Genomic_DNA"/>
</dbReference>
<reference evidence="3" key="1">
    <citation type="journal article" date="2019" name="Int. J. Syst. Evol. Microbiol.">
        <title>The Global Catalogue of Microorganisms (GCM) 10K type strain sequencing project: providing services to taxonomists for standard genome sequencing and annotation.</title>
        <authorList>
            <consortium name="The Broad Institute Genomics Platform"/>
            <consortium name="The Broad Institute Genome Sequencing Center for Infectious Disease"/>
            <person name="Wu L."/>
            <person name="Ma J."/>
        </authorList>
    </citation>
    <scope>NUCLEOTIDE SEQUENCE [LARGE SCALE GENOMIC DNA]</scope>
    <source>
        <strain evidence="3">JCM 17986</strain>
    </source>
</reference>
<keyword evidence="3" id="KW-1185">Reference proteome</keyword>
<name>A0ABP9ICX7_9ACTN</name>
<feature type="domain" description="UGSC-like" evidence="1">
    <location>
        <begin position="30"/>
        <end position="183"/>
    </location>
</feature>
<dbReference type="Proteomes" id="UP001500466">
    <property type="component" value="Unassembled WGS sequence"/>
</dbReference>
<evidence type="ECO:0000313" key="3">
    <source>
        <dbReference type="Proteomes" id="UP001500466"/>
    </source>
</evidence>
<evidence type="ECO:0000259" key="1">
    <source>
        <dbReference type="Pfam" id="PF24696"/>
    </source>
</evidence>
<dbReference type="Pfam" id="PF24696">
    <property type="entry name" value="UGSC"/>
    <property type="match status" value="1"/>
</dbReference>